<feature type="transmembrane region" description="Helical" evidence="1">
    <location>
        <begin position="318"/>
        <end position="339"/>
    </location>
</feature>
<dbReference type="InterPro" id="IPR007890">
    <property type="entry name" value="CHASE2"/>
</dbReference>
<feature type="transmembrane region" description="Helical" evidence="1">
    <location>
        <begin position="346"/>
        <end position="365"/>
    </location>
</feature>
<feature type="domain" description="CHASE2" evidence="2">
    <location>
        <begin position="1"/>
        <end position="334"/>
    </location>
</feature>
<feature type="non-terminal residue" evidence="3">
    <location>
        <position position="384"/>
    </location>
</feature>
<keyword evidence="1" id="KW-0472">Membrane</keyword>
<name>A0A0F9A066_9ZZZZ</name>
<dbReference type="SMART" id="SM01080">
    <property type="entry name" value="CHASE2"/>
    <property type="match status" value="1"/>
</dbReference>
<gene>
    <name evidence="3" type="ORF">LCGC14_2907900</name>
</gene>
<dbReference type="Pfam" id="PF05226">
    <property type="entry name" value="CHASE2"/>
    <property type="match status" value="1"/>
</dbReference>
<comment type="caution">
    <text evidence="3">The sequence shown here is derived from an EMBL/GenBank/DDBJ whole genome shotgun (WGS) entry which is preliminary data.</text>
</comment>
<keyword evidence="1" id="KW-1133">Transmembrane helix</keyword>
<dbReference type="EMBL" id="LAZR01057452">
    <property type="protein sequence ID" value="KKK72039.1"/>
    <property type="molecule type" value="Genomic_DNA"/>
</dbReference>
<reference evidence="3" key="1">
    <citation type="journal article" date="2015" name="Nature">
        <title>Complex archaea that bridge the gap between prokaryotes and eukaryotes.</title>
        <authorList>
            <person name="Spang A."/>
            <person name="Saw J.H."/>
            <person name="Jorgensen S.L."/>
            <person name="Zaremba-Niedzwiedzka K."/>
            <person name="Martijn J."/>
            <person name="Lind A.E."/>
            <person name="van Eijk R."/>
            <person name="Schleper C."/>
            <person name="Guy L."/>
            <person name="Ettema T.J."/>
        </authorList>
    </citation>
    <scope>NUCLEOTIDE SEQUENCE</scope>
</reference>
<evidence type="ECO:0000256" key="1">
    <source>
        <dbReference type="SAM" id="Phobius"/>
    </source>
</evidence>
<protein>
    <recommendedName>
        <fullName evidence="2">CHASE2 domain-containing protein</fullName>
    </recommendedName>
</protein>
<dbReference type="AlphaFoldDB" id="A0A0F9A066"/>
<accession>A0A0F9A066</accession>
<keyword evidence="1" id="KW-0812">Transmembrane</keyword>
<evidence type="ECO:0000259" key="2">
    <source>
        <dbReference type="SMART" id="SM01080"/>
    </source>
</evidence>
<feature type="non-terminal residue" evidence="3">
    <location>
        <position position="1"/>
    </location>
</feature>
<sequence length="384" mass="42477">AMVDEKSLDAEGRWPWARSKIAALIDTLTEDGAKVIAFDIGFLEPDENSGLQLIDQLSKQIEALQLNSKQLSQFLDAYRVKTDNDQILADAIKQTSAAIVLGHFFHMTREDLNYEITPAEVQHQLTRISASRYPLVSPTDGNVELLPIIEAFAPEGNLEIFSQVADSSGFYNKTPDEDGSIRWTPLMIRSGDGIYASLAVQSAWHFLNRPLLVVKAAAHGIEGVQMGDAFIPTDEYGRMLINHLGPSSVIPQYSITDILKGRITPGTFQDKIILVGGAAMGIADYIITPFSTSMPGLALHATVIDNILTRNFLNKPSWTRIFDLFAIIALGLVIGFVLPRLNAFKGFLFALMLFSAYIFWVRWLFVESGILLNMVYPLLGLVLT</sequence>
<organism evidence="3">
    <name type="scientific">marine sediment metagenome</name>
    <dbReference type="NCBI Taxonomy" id="412755"/>
    <lineage>
        <taxon>unclassified sequences</taxon>
        <taxon>metagenomes</taxon>
        <taxon>ecological metagenomes</taxon>
    </lineage>
</organism>
<evidence type="ECO:0000313" key="3">
    <source>
        <dbReference type="EMBL" id="KKK72039.1"/>
    </source>
</evidence>
<proteinExistence type="predicted"/>